<gene>
    <name evidence="1" type="ORF">OHV25_00820</name>
    <name evidence="2" type="ORF">OHV25_39020</name>
</gene>
<dbReference type="AlphaFoldDB" id="A0AAU2GRE6"/>
<reference evidence="1" key="1">
    <citation type="submission" date="2022-10" db="EMBL/GenBank/DDBJ databases">
        <title>The complete genomes of actinobacterial strains from the NBC collection.</title>
        <authorList>
            <person name="Joergensen T.S."/>
            <person name="Alvarez Arevalo M."/>
            <person name="Sterndorff E.B."/>
            <person name="Faurdal D."/>
            <person name="Vuksanovic O."/>
            <person name="Mourched A.-S."/>
            <person name="Charusanti P."/>
            <person name="Shaw S."/>
            <person name="Blin K."/>
            <person name="Weber T."/>
        </authorList>
    </citation>
    <scope>NUCLEOTIDE SEQUENCE</scope>
    <source>
        <strain evidence="1">NBC_00060</strain>
    </source>
</reference>
<accession>A0AAU2GRE6</accession>
<evidence type="ECO:0000313" key="1">
    <source>
        <dbReference type="EMBL" id="WTU38226.1"/>
    </source>
</evidence>
<organism evidence="1">
    <name type="scientific">Streptomyces sp. NBC_00060</name>
    <dbReference type="NCBI Taxonomy" id="2975636"/>
    <lineage>
        <taxon>Bacteria</taxon>
        <taxon>Bacillati</taxon>
        <taxon>Actinomycetota</taxon>
        <taxon>Actinomycetes</taxon>
        <taxon>Kitasatosporales</taxon>
        <taxon>Streptomycetaceae</taxon>
        <taxon>Streptomyces</taxon>
    </lineage>
</organism>
<name>A0AAU2GRE6_9ACTN</name>
<dbReference type="EMBL" id="CP108253">
    <property type="protein sequence ID" value="WTU38226.1"/>
    <property type="molecule type" value="Genomic_DNA"/>
</dbReference>
<dbReference type="EMBL" id="CP108253">
    <property type="protein sequence ID" value="WTU45132.1"/>
    <property type="molecule type" value="Genomic_DNA"/>
</dbReference>
<sequence length="74" mass="8451">MLTKQAEATGVDPESLFSGPAHVAYARASEDLIRFWEDESPRVTLAEFTEQISGLRTKEAETARHSRENQRRKF</sequence>
<evidence type="ECO:0000313" key="2">
    <source>
        <dbReference type="EMBL" id="WTU45132.1"/>
    </source>
</evidence>
<proteinExistence type="predicted"/>
<protein>
    <recommendedName>
        <fullName evidence="3">XRE family transcriptional regulator</fullName>
    </recommendedName>
</protein>
<evidence type="ECO:0008006" key="3">
    <source>
        <dbReference type="Google" id="ProtNLM"/>
    </source>
</evidence>